<dbReference type="InterPro" id="IPR050523">
    <property type="entry name" value="AKR_Detox_Biosynth"/>
</dbReference>
<dbReference type="InterPro" id="IPR023210">
    <property type="entry name" value="NADP_OxRdtase_dom"/>
</dbReference>
<dbReference type="AlphaFoldDB" id="A0A2T3ATG6"/>
<reference evidence="5 6" key="1">
    <citation type="journal article" date="2018" name="New Phytol.">
        <title>Comparative genomics and transcriptomics depict ericoid mycorrhizal fungi as versatile saprotrophs and plant mutualists.</title>
        <authorList>
            <person name="Martino E."/>
            <person name="Morin E."/>
            <person name="Grelet G.A."/>
            <person name="Kuo A."/>
            <person name="Kohler A."/>
            <person name="Daghino S."/>
            <person name="Barry K.W."/>
            <person name="Cichocki N."/>
            <person name="Clum A."/>
            <person name="Dockter R.B."/>
            <person name="Hainaut M."/>
            <person name="Kuo R.C."/>
            <person name="LaButti K."/>
            <person name="Lindahl B.D."/>
            <person name="Lindquist E.A."/>
            <person name="Lipzen A."/>
            <person name="Khouja H.R."/>
            <person name="Magnuson J."/>
            <person name="Murat C."/>
            <person name="Ohm R.A."/>
            <person name="Singer S.W."/>
            <person name="Spatafora J.W."/>
            <person name="Wang M."/>
            <person name="Veneault-Fourrey C."/>
            <person name="Henrissat B."/>
            <person name="Grigoriev I.V."/>
            <person name="Martin F.M."/>
            <person name="Perotto S."/>
        </authorList>
    </citation>
    <scope>NUCLEOTIDE SEQUENCE [LARGE SCALE GENOMIC DNA]</scope>
    <source>
        <strain evidence="5 6">ATCC 22711</strain>
    </source>
</reference>
<dbReference type="PANTHER" id="PTHR43364">
    <property type="entry name" value="NADH-SPECIFIC METHYLGLYOXAL REDUCTASE-RELATED"/>
    <property type="match status" value="1"/>
</dbReference>
<sequence>MPFPPPTPQPKTPLGRYRLLAPTASVRVSPLCLGTMNFGNDWKDFMGECDQKTTEAILDYFYESGGNFIDTANNYQAEESEKWLGEWMKKRGNRDQMVIATKFTTCYRAGKGDKEIIINATGNGTKSLHLSLEASLKKLQTTYIDLLYVHWWDFTCSIPELMQSLNAMVLAGKVLYLGISDTPAWIVSKCNEYARQNGMRQFSVYQGRWSAEHRDFERDILPMCAAEGMGLAPWGALGGGNFKSDEQRKSQEQGRRSEASEAAIKISKVLEKIANAKKTQITSVALAYVMQKAPYVFPIVGGRKIEHLKGNIEGLTLELSEQEISEIEGATPFDIGFPQNFLGGPKGVKSPGDVWLMSMAGVQDYVPGPKPIPPRPN</sequence>
<dbReference type="Gene3D" id="3.20.20.100">
    <property type="entry name" value="NADP-dependent oxidoreductase domain"/>
    <property type="match status" value="1"/>
</dbReference>
<keyword evidence="6" id="KW-1185">Reference proteome</keyword>
<dbReference type="OrthoDB" id="48988at2759"/>
<keyword evidence="1" id="KW-0521">NADP</keyword>
<name>A0A2T3ATG6_AMORE</name>
<dbReference type="FunCoup" id="A0A2T3ATG6">
    <property type="interactions" value="55"/>
</dbReference>
<dbReference type="GeneID" id="36575115"/>
<dbReference type="CDD" id="cd19146">
    <property type="entry name" value="AKR_AKR9A1-2"/>
    <property type="match status" value="1"/>
</dbReference>
<dbReference type="SUPFAM" id="SSF51430">
    <property type="entry name" value="NAD(P)-linked oxidoreductase"/>
    <property type="match status" value="1"/>
</dbReference>
<gene>
    <name evidence="5" type="ORF">M430DRAFT_36996</name>
</gene>
<dbReference type="InterPro" id="IPR036812">
    <property type="entry name" value="NAD(P)_OxRdtase_dom_sf"/>
</dbReference>
<evidence type="ECO:0000256" key="3">
    <source>
        <dbReference type="ARBA" id="ARBA00038157"/>
    </source>
</evidence>
<protein>
    <recommendedName>
        <fullName evidence="4">NADP-dependent oxidoreductase domain-containing protein</fullName>
    </recommendedName>
</protein>
<comment type="similarity">
    <text evidence="3">Belongs to the aldo/keto reductase family. Aldo/keto reductase 2 subfamily.</text>
</comment>
<feature type="domain" description="NADP-dependent oxidoreductase" evidence="4">
    <location>
        <begin position="30"/>
        <end position="329"/>
    </location>
</feature>
<evidence type="ECO:0000256" key="2">
    <source>
        <dbReference type="ARBA" id="ARBA00023002"/>
    </source>
</evidence>
<evidence type="ECO:0000313" key="5">
    <source>
        <dbReference type="EMBL" id="PSS10788.1"/>
    </source>
</evidence>
<proteinExistence type="inferred from homology"/>
<dbReference type="Pfam" id="PF00248">
    <property type="entry name" value="Aldo_ket_red"/>
    <property type="match status" value="1"/>
</dbReference>
<evidence type="ECO:0000313" key="6">
    <source>
        <dbReference type="Proteomes" id="UP000241818"/>
    </source>
</evidence>
<dbReference type="GO" id="GO:0016491">
    <property type="term" value="F:oxidoreductase activity"/>
    <property type="evidence" value="ECO:0007669"/>
    <property type="project" value="UniProtKB-KW"/>
</dbReference>
<keyword evidence="2" id="KW-0560">Oxidoreductase</keyword>
<dbReference type="PANTHER" id="PTHR43364:SF7">
    <property type="entry name" value="NADP-DEPENDENT OXIDOREDUCTASE DOMAIN-CONTAINING PROTEIN-RELATED"/>
    <property type="match status" value="1"/>
</dbReference>
<dbReference type="Proteomes" id="UP000241818">
    <property type="component" value="Unassembled WGS sequence"/>
</dbReference>
<dbReference type="RefSeq" id="XP_024717967.1">
    <property type="nucleotide sequence ID" value="XM_024867034.1"/>
</dbReference>
<dbReference type="STRING" id="857342.A0A2T3ATG6"/>
<organism evidence="5 6">
    <name type="scientific">Amorphotheca resinae ATCC 22711</name>
    <dbReference type="NCBI Taxonomy" id="857342"/>
    <lineage>
        <taxon>Eukaryota</taxon>
        <taxon>Fungi</taxon>
        <taxon>Dikarya</taxon>
        <taxon>Ascomycota</taxon>
        <taxon>Pezizomycotina</taxon>
        <taxon>Leotiomycetes</taxon>
        <taxon>Helotiales</taxon>
        <taxon>Amorphothecaceae</taxon>
        <taxon>Amorphotheca</taxon>
    </lineage>
</organism>
<evidence type="ECO:0000259" key="4">
    <source>
        <dbReference type="Pfam" id="PF00248"/>
    </source>
</evidence>
<dbReference type="InParanoid" id="A0A2T3ATG6"/>
<accession>A0A2T3ATG6</accession>
<dbReference type="EMBL" id="KZ679016">
    <property type="protein sequence ID" value="PSS10788.1"/>
    <property type="molecule type" value="Genomic_DNA"/>
</dbReference>
<evidence type="ECO:0000256" key="1">
    <source>
        <dbReference type="ARBA" id="ARBA00022857"/>
    </source>
</evidence>